<comment type="caution">
    <text evidence="1">The sequence shown here is derived from an EMBL/GenBank/DDBJ whole genome shotgun (WGS) entry which is preliminary data.</text>
</comment>
<evidence type="ECO:0000313" key="1">
    <source>
        <dbReference type="EMBL" id="PZN78042.1"/>
    </source>
</evidence>
<proteinExistence type="predicted"/>
<gene>
    <name evidence="1" type="ORF">DM484_13500</name>
</gene>
<accession>A0A2W4R1Z9</accession>
<name>A0A2W4R1Z9_9GAMM</name>
<reference evidence="1 2" key="1">
    <citation type="journal article" date="2018" name="Aquat. Microb. Ecol.">
        <title>Gammaproteobacterial methanotrophs dominate.</title>
        <authorList>
            <person name="Rissanen A.J."/>
            <person name="Saarenheimo J."/>
            <person name="Tiirola M."/>
            <person name="Peura S."/>
            <person name="Aalto S.L."/>
            <person name="Karvinen A."/>
            <person name="Nykanen H."/>
        </authorList>
    </citation>
    <scope>NUCLEOTIDE SEQUENCE [LARGE SCALE GENOMIC DNA]</scope>
    <source>
        <strain evidence="1">AMbin10</strain>
    </source>
</reference>
<sequence length="100" mass="12015">MENDAYLIAKNGGANHGWYKLQRELPESKIRKGIRSFEEQIELHRQWIENPLTKTPDFYSLDLRRQENLVNFHWPSDIKRHQDFITILQGILQEKAYGKY</sequence>
<organism evidence="1 2">
    <name type="scientific">Candidatus Methylumidiphilus alinenensis</name>
    <dbReference type="NCBI Taxonomy" id="2202197"/>
    <lineage>
        <taxon>Bacteria</taxon>
        <taxon>Pseudomonadati</taxon>
        <taxon>Pseudomonadota</taxon>
        <taxon>Gammaproteobacteria</taxon>
        <taxon>Methylococcales</taxon>
        <taxon>Candidatus Methylumidiphilus</taxon>
    </lineage>
</organism>
<protein>
    <submittedName>
        <fullName evidence="1">Uncharacterized protein</fullName>
    </submittedName>
</protein>
<dbReference type="EMBL" id="QJPH01000325">
    <property type="protein sequence ID" value="PZN78042.1"/>
    <property type="molecule type" value="Genomic_DNA"/>
</dbReference>
<evidence type="ECO:0000313" key="2">
    <source>
        <dbReference type="Proteomes" id="UP000249396"/>
    </source>
</evidence>
<dbReference type="Proteomes" id="UP000249396">
    <property type="component" value="Unassembled WGS sequence"/>
</dbReference>
<dbReference type="AlphaFoldDB" id="A0A2W4R1Z9"/>